<reference evidence="1 2" key="1">
    <citation type="journal article" date="2008" name="J. Bacteriol.">
        <title>Complete genome sequence of the mosquitocidal bacterium Bacillus sphaericus C3-41 and comparison with those of closely related Bacillus species.</title>
        <authorList>
            <person name="Hu X."/>
            <person name="Fan W."/>
            <person name="Han B."/>
            <person name="Liu H."/>
            <person name="Zheng D."/>
            <person name="Li Q."/>
            <person name="Dong W."/>
            <person name="Yan J."/>
            <person name="Gao M."/>
            <person name="Berry C."/>
            <person name="Yuan Z."/>
        </authorList>
    </citation>
    <scope>NUCLEOTIDE SEQUENCE [LARGE SCALE GENOMIC DNA]</scope>
    <source>
        <strain evidence="1 2">C3-41</strain>
        <plasmid evidence="1 2">pBsph</plasmid>
    </source>
</reference>
<evidence type="ECO:0000313" key="1">
    <source>
        <dbReference type="EMBL" id="ACA42303.1"/>
    </source>
</evidence>
<organism evidence="1 2">
    <name type="scientific">Lysinibacillus sphaericus (strain C3-41)</name>
    <dbReference type="NCBI Taxonomy" id="444177"/>
    <lineage>
        <taxon>Bacteria</taxon>
        <taxon>Bacillati</taxon>
        <taxon>Bacillota</taxon>
        <taxon>Bacilli</taxon>
        <taxon>Bacillales</taxon>
        <taxon>Bacillaceae</taxon>
        <taxon>Lysinibacillus</taxon>
    </lineage>
</organism>
<proteinExistence type="predicted"/>
<geneLocation type="plasmid" evidence="1 2">
    <name>pBsph</name>
</geneLocation>
<dbReference type="HOGENOM" id="CLU_2046837_0_0_9"/>
<dbReference type="Proteomes" id="UP000002164">
    <property type="component" value="Plasmid pBsph"/>
</dbReference>
<dbReference type="KEGG" id="lsp:Bsph_p073"/>
<keyword evidence="1" id="KW-0614">Plasmid</keyword>
<gene>
    <name evidence="1" type="ordered locus">Bsph_p073</name>
</gene>
<name>B1I0E4_LYSSC</name>
<protein>
    <submittedName>
        <fullName evidence="1">Uncharacterized protein</fullName>
    </submittedName>
</protein>
<sequence length="120" mass="14065">MNNYWGKIMRKKNTEIEHVVDTFTKEILEDCVKYTSNFEGFEYYIKESHLGMFLLVDNFSTTPFVLTKCTINDNDILPSLEAMYQDSIVATESLEEFKEEVQTHIYLEAKALVEKYLALD</sequence>
<accession>B1I0E4</accession>
<dbReference type="EMBL" id="CP000818">
    <property type="protein sequence ID" value="ACA42303.1"/>
    <property type="molecule type" value="Genomic_DNA"/>
</dbReference>
<dbReference type="EnsemblBacteria" id="ACA42303">
    <property type="protein sequence ID" value="ACA42303"/>
    <property type="gene ID" value="Bsph_p073"/>
</dbReference>
<dbReference type="AlphaFoldDB" id="B1I0E4"/>
<evidence type="ECO:0000313" key="2">
    <source>
        <dbReference type="Proteomes" id="UP000002164"/>
    </source>
</evidence>